<feature type="transmembrane region" description="Helical" evidence="2">
    <location>
        <begin position="123"/>
        <end position="143"/>
    </location>
</feature>
<proteinExistence type="predicted"/>
<dbReference type="EMBL" id="BAAALM010000002">
    <property type="protein sequence ID" value="GAA1192768.1"/>
    <property type="molecule type" value="Genomic_DNA"/>
</dbReference>
<feature type="transmembrane region" description="Helical" evidence="2">
    <location>
        <begin position="48"/>
        <end position="68"/>
    </location>
</feature>
<accession>A0ABP4FQX1</accession>
<feature type="transmembrane region" description="Helical" evidence="2">
    <location>
        <begin position="75"/>
        <end position="96"/>
    </location>
</feature>
<keyword evidence="2" id="KW-1133">Transmembrane helix</keyword>
<feature type="compositionally biased region" description="Low complexity" evidence="1">
    <location>
        <begin position="154"/>
        <end position="168"/>
    </location>
</feature>
<name>A0ABP4FQX1_9PSEU</name>
<sequence length="185" mass="19646">MLVVHLVSAGAWIGLDVVLAILVFTALLTDDVRTAAVSYQALRLFAVWPLSTIGLVCLASGITLGLGTRYGLVRYWWVAAKLAINIVFVALVPLALRPAVSEAAAYGRQLTDGALVTLPTTDLLFPPIVSPAGLLLAVILAVYKPWGRIRKGARSSARAPAKASGSRSWPEANRRVADSRTDSAE</sequence>
<evidence type="ECO:0000313" key="3">
    <source>
        <dbReference type="EMBL" id="GAA1192768.1"/>
    </source>
</evidence>
<keyword evidence="4" id="KW-1185">Reference proteome</keyword>
<comment type="caution">
    <text evidence="3">The sequence shown here is derived from an EMBL/GenBank/DDBJ whole genome shotgun (WGS) entry which is preliminary data.</text>
</comment>
<protein>
    <recommendedName>
        <fullName evidence="5">DUF2269 domain-containing protein</fullName>
    </recommendedName>
</protein>
<evidence type="ECO:0000313" key="4">
    <source>
        <dbReference type="Proteomes" id="UP001500467"/>
    </source>
</evidence>
<gene>
    <name evidence="3" type="ORF">GCM10009675_04130</name>
</gene>
<feature type="transmembrane region" description="Helical" evidence="2">
    <location>
        <begin position="7"/>
        <end position="28"/>
    </location>
</feature>
<keyword evidence="2" id="KW-0812">Transmembrane</keyword>
<reference evidence="4" key="1">
    <citation type="journal article" date="2019" name="Int. J. Syst. Evol. Microbiol.">
        <title>The Global Catalogue of Microorganisms (GCM) 10K type strain sequencing project: providing services to taxonomists for standard genome sequencing and annotation.</title>
        <authorList>
            <consortium name="The Broad Institute Genomics Platform"/>
            <consortium name="The Broad Institute Genome Sequencing Center for Infectious Disease"/>
            <person name="Wu L."/>
            <person name="Ma J."/>
        </authorList>
    </citation>
    <scope>NUCLEOTIDE SEQUENCE [LARGE SCALE GENOMIC DNA]</scope>
    <source>
        <strain evidence="4">JCM 13022</strain>
    </source>
</reference>
<keyword evidence="2" id="KW-0472">Membrane</keyword>
<organism evidence="3 4">
    <name type="scientific">Prauserella alba</name>
    <dbReference type="NCBI Taxonomy" id="176898"/>
    <lineage>
        <taxon>Bacteria</taxon>
        <taxon>Bacillati</taxon>
        <taxon>Actinomycetota</taxon>
        <taxon>Actinomycetes</taxon>
        <taxon>Pseudonocardiales</taxon>
        <taxon>Pseudonocardiaceae</taxon>
        <taxon>Prauserella</taxon>
    </lineage>
</organism>
<evidence type="ECO:0008006" key="5">
    <source>
        <dbReference type="Google" id="ProtNLM"/>
    </source>
</evidence>
<evidence type="ECO:0000256" key="1">
    <source>
        <dbReference type="SAM" id="MobiDB-lite"/>
    </source>
</evidence>
<feature type="region of interest" description="Disordered" evidence="1">
    <location>
        <begin position="153"/>
        <end position="185"/>
    </location>
</feature>
<evidence type="ECO:0000256" key="2">
    <source>
        <dbReference type="SAM" id="Phobius"/>
    </source>
</evidence>
<dbReference type="RefSeq" id="WP_308292080.1">
    <property type="nucleotide sequence ID" value="NZ_BAAALM010000002.1"/>
</dbReference>
<dbReference type="Proteomes" id="UP001500467">
    <property type="component" value="Unassembled WGS sequence"/>
</dbReference>
<feature type="compositionally biased region" description="Basic and acidic residues" evidence="1">
    <location>
        <begin position="172"/>
        <end position="185"/>
    </location>
</feature>